<comment type="similarity">
    <text evidence="1">Belongs to the short-chain dehydrogenases/reductases (SDR) family.</text>
</comment>
<dbReference type="InterPro" id="IPR036291">
    <property type="entry name" value="NAD(P)-bd_dom_sf"/>
</dbReference>
<dbReference type="AlphaFoldDB" id="A0A642UCH4"/>
<name>A0A642UCH4_DIURU</name>
<gene>
    <name evidence="3" type="ORF">DIURU_005684</name>
</gene>
<dbReference type="GeneID" id="54784335"/>
<dbReference type="SUPFAM" id="SSF51735">
    <property type="entry name" value="NAD(P)-binding Rossmann-fold domains"/>
    <property type="match status" value="1"/>
</dbReference>
<evidence type="ECO:0000256" key="2">
    <source>
        <dbReference type="ARBA" id="ARBA00023002"/>
    </source>
</evidence>
<keyword evidence="2" id="KW-0560">Oxidoreductase</keyword>
<dbReference type="RefSeq" id="XP_034009532.1">
    <property type="nucleotide sequence ID" value="XM_034158693.1"/>
</dbReference>
<dbReference type="PROSITE" id="PS51257">
    <property type="entry name" value="PROKAR_LIPOPROTEIN"/>
    <property type="match status" value="1"/>
</dbReference>
<dbReference type="VEuPathDB" id="FungiDB:DIURU_005684"/>
<dbReference type="GO" id="GO:0000140">
    <property type="term" value="F:acylglycerone-phosphate reductase (NADP+) activity"/>
    <property type="evidence" value="ECO:0007669"/>
    <property type="project" value="TreeGrafter"/>
</dbReference>
<sequence length="289" mass="32503">MTKYTLIAGATGGIGCELVREYAERGYVVFALAPESELWQLNPIKSRFAAVHTFATDIQDADSIVEAYSQVRELTTRLDVLFLNAGVCLGGTPGVEFTDVDLRQSYETNVYGPMYVVRQFIDYVITAKGQIVFQSSVGSRIPIQWCSIYGATSAAIDQYAWGLHSELEPLGVKVHSLITGGVNTGFADPVEVSTLPTHSRYNVQGMIQSIRDVSNMARVGTMEPEVYARRVLDQLSRRPHRFNIYEGTYSYRLHLLGRYFPVWITEWIIAAHFQATRVYKNLRSHYGSH</sequence>
<dbReference type="GO" id="GO:0005811">
    <property type="term" value="C:lipid droplet"/>
    <property type="evidence" value="ECO:0007669"/>
    <property type="project" value="TreeGrafter"/>
</dbReference>
<dbReference type="PANTHER" id="PTHR44169:SF6">
    <property type="entry name" value="NADPH-DEPENDENT 1-ACYLDIHYDROXYACETONE PHOSPHATE REDUCTASE"/>
    <property type="match status" value="1"/>
</dbReference>
<dbReference type="Proteomes" id="UP000449547">
    <property type="component" value="Unassembled WGS sequence"/>
</dbReference>
<reference evidence="3 4" key="1">
    <citation type="submission" date="2019-07" db="EMBL/GenBank/DDBJ databases">
        <title>Genome assembly of two rare yeast pathogens: Diutina rugosa and Trichomonascus ciferrii.</title>
        <authorList>
            <person name="Mixao V."/>
            <person name="Saus E."/>
            <person name="Hansen A."/>
            <person name="Lass-Flor C."/>
            <person name="Gabaldon T."/>
        </authorList>
    </citation>
    <scope>NUCLEOTIDE SEQUENCE [LARGE SCALE GENOMIC DNA]</scope>
    <source>
        <strain evidence="3 4">CBS 613</strain>
    </source>
</reference>
<evidence type="ECO:0000313" key="3">
    <source>
        <dbReference type="EMBL" id="KAA8896672.1"/>
    </source>
</evidence>
<dbReference type="GO" id="GO:0005783">
    <property type="term" value="C:endoplasmic reticulum"/>
    <property type="evidence" value="ECO:0007669"/>
    <property type="project" value="TreeGrafter"/>
</dbReference>
<accession>A0A642UCH4</accession>
<proteinExistence type="inferred from homology"/>
<dbReference type="GO" id="GO:0006654">
    <property type="term" value="P:phosphatidic acid biosynthetic process"/>
    <property type="evidence" value="ECO:0007669"/>
    <property type="project" value="TreeGrafter"/>
</dbReference>
<organism evidence="3 4">
    <name type="scientific">Diutina rugosa</name>
    <name type="common">Yeast</name>
    <name type="synonym">Candida rugosa</name>
    <dbReference type="NCBI Taxonomy" id="5481"/>
    <lineage>
        <taxon>Eukaryota</taxon>
        <taxon>Fungi</taxon>
        <taxon>Dikarya</taxon>
        <taxon>Ascomycota</taxon>
        <taxon>Saccharomycotina</taxon>
        <taxon>Pichiomycetes</taxon>
        <taxon>Debaryomycetaceae</taxon>
        <taxon>Diutina</taxon>
    </lineage>
</organism>
<dbReference type="GO" id="GO:0019433">
    <property type="term" value="P:triglyceride catabolic process"/>
    <property type="evidence" value="ECO:0007669"/>
    <property type="project" value="TreeGrafter"/>
</dbReference>
<evidence type="ECO:0000313" key="4">
    <source>
        <dbReference type="Proteomes" id="UP000449547"/>
    </source>
</evidence>
<protein>
    <submittedName>
        <fullName evidence="3">Uncharacterized protein</fullName>
    </submittedName>
</protein>
<evidence type="ECO:0000256" key="1">
    <source>
        <dbReference type="ARBA" id="ARBA00006484"/>
    </source>
</evidence>
<dbReference type="Gene3D" id="3.40.50.720">
    <property type="entry name" value="NAD(P)-binding Rossmann-like Domain"/>
    <property type="match status" value="1"/>
</dbReference>
<dbReference type="Pfam" id="PF00106">
    <property type="entry name" value="adh_short"/>
    <property type="match status" value="1"/>
</dbReference>
<dbReference type="EMBL" id="SWFT01000163">
    <property type="protein sequence ID" value="KAA8896672.1"/>
    <property type="molecule type" value="Genomic_DNA"/>
</dbReference>
<dbReference type="InterPro" id="IPR002347">
    <property type="entry name" value="SDR_fam"/>
</dbReference>
<dbReference type="PANTHER" id="PTHR44169">
    <property type="entry name" value="NADPH-DEPENDENT 1-ACYLDIHYDROXYACETONE PHOSPHATE REDUCTASE"/>
    <property type="match status" value="1"/>
</dbReference>
<keyword evidence="4" id="KW-1185">Reference proteome</keyword>
<dbReference type="OrthoDB" id="2102561at2759"/>
<dbReference type="GO" id="GO:0004806">
    <property type="term" value="F:triacylglycerol lipase activity"/>
    <property type="evidence" value="ECO:0007669"/>
    <property type="project" value="TreeGrafter"/>
</dbReference>
<comment type="caution">
    <text evidence="3">The sequence shown here is derived from an EMBL/GenBank/DDBJ whole genome shotgun (WGS) entry which is preliminary data.</text>
</comment>
<dbReference type="PRINTS" id="PR00081">
    <property type="entry name" value="GDHRDH"/>
</dbReference>